<keyword evidence="4" id="KW-1133">Transmembrane helix</keyword>
<dbReference type="GO" id="GO:0006298">
    <property type="term" value="P:mismatch repair"/>
    <property type="evidence" value="ECO:0007669"/>
    <property type="project" value="InterPro"/>
</dbReference>
<dbReference type="GO" id="GO:0005829">
    <property type="term" value="C:cytosol"/>
    <property type="evidence" value="ECO:0007669"/>
    <property type="project" value="TreeGrafter"/>
</dbReference>
<name>A0A6J4LD21_9SPHI</name>
<gene>
    <name evidence="6" type="ORF">AVDCRST_MAG56-7275</name>
</gene>
<keyword evidence="4" id="KW-0812">Transmembrane</keyword>
<feature type="domain" description="DNA mismatch repair proteins mutS family" evidence="5">
    <location>
        <begin position="466"/>
        <end position="641"/>
    </location>
</feature>
<evidence type="ECO:0000259" key="5">
    <source>
        <dbReference type="SMART" id="SM00534"/>
    </source>
</evidence>
<sequence length="642" mass="69228">MADNQEHRVPNRFFEDNIPLFTGQYQQAAQALQNATIIRVLVLLLGLVGVVFFANAGALGGTLAVAGTALVVLVLLQKKRNVLTQLKETAALHLAVNRDEVARSSLDLKDLPGGQPYADAKHPYGPDLDIVGDHSLFALLNRTTTAFGRKKLADWLLSPADGPTVYARQGAVRELAGKVQWRQQFEVAGRYHQQRTLREGLLAGFSMQRLTGFSPSRKKAALPDEAVALGELLRWLAGPDAQVIKNRFLYRVARVVLPAAFLVVNALLLIAMVTGTEVGGVPTRTWLLLLGGIYALDVLVLRGLQPSIRRIGAFGPAAATALRTVAALDGVQAPEPLGDGLLADVQRRLRENGGAGAGMGQLVQVLDNVARMRDFGKVVMLTDVSWLLRGEALKGRLTPEWISAWTDAVAELEALASLAGFCYAHPTYPFPRVTEAPYRFEARSLGHPLIPAGRRVPNEFSLDGQGAIALVTGSNMAGKSTFLRTVGINVVLALAGAPVCAARLELSPVQLYTSMRTHDELAESTSSFMAELLRINGLVKLLKGNPVPVLFLLDEILKGTNSADRHAGAEALARQLSRSRAFGLISTHDLELVSLADEMNLVNYSFESEISGDQISFDYKLRDGPCHTANAAALMRQLGIGV</sequence>
<dbReference type="InterPro" id="IPR027417">
    <property type="entry name" value="P-loop_NTPase"/>
</dbReference>
<dbReference type="GO" id="GO:0005524">
    <property type="term" value="F:ATP binding"/>
    <property type="evidence" value="ECO:0007669"/>
    <property type="project" value="UniProtKB-KW"/>
</dbReference>
<reference evidence="6" key="1">
    <citation type="submission" date="2020-02" db="EMBL/GenBank/DDBJ databases">
        <authorList>
            <person name="Meier V. D."/>
        </authorList>
    </citation>
    <scope>NUCLEOTIDE SEQUENCE</scope>
    <source>
        <strain evidence="6">AVDCRST_MAG56</strain>
    </source>
</reference>
<evidence type="ECO:0000256" key="3">
    <source>
        <dbReference type="ARBA" id="ARBA00023125"/>
    </source>
</evidence>
<keyword evidence="1" id="KW-0547">Nucleotide-binding</keyword>
<proteinExistence type="predicted"/>
<feature type="transmembrane region" description="Helical" evidence="4">
    <location>
        <begin position="59"/>
        <end position="76"/>
    </location>
</feature>
<dbReference type="Pfam" id="PF00488">
    <property type="entry name" value="MutS_V"/>
    <property type="match status" value="1"/>
</dbReference>
<dbReference type="SMART" id="SM00534">
    <property type="entry name" value="MUTSac"/>
    <property type="match status" value="1"/>
</dbReference>
<dbReference type="AlphaFoldDB" id="A0A6J4LD21"/>
<dbReference type="InterPro" id="IPR036187">
    <property type="entry name" value="DNA_mismatch_repair_MutS_sf"/>
</dbReference>
<dbReference type="Gene3D" id="1.10.1420.10">
    <property type="match status" value="1"/>
</dbReference>
<evidence type="ECO:0000256" key="2">
    <source>
        <dbReference type="ARBA" id="ARBA00022840"/>
    </source>
</evidence>
<dbReference type="GO" id="GO:0140664">
    <property type="term" value="F:ATP-dependent DNA damage sensor activity"/>
    <property type="evidence" value="ECO:0007669"/>
    <property type="project" value="InterPro"/>
</dbReference>
<dbReference type="SUPFAM" id="SSF52540">
    <property type="entry name" value="P-loop containing nucleoside triphosphate hydrolases"/>
    <property type="match status" value="1"/>
</dbReference>
<feature type="transmembrane region" description="Helical" evidence="4">
    <location>
        <begin position="36"/>
        <end position="53"/>
    </location>
</feature>
<dbReference type="EMBL" id="CADCTQ010000610">
    <property type="protein sequence ID" value="CAA9328873.1"/>
    <property type="molecule type" value="Genomic_DNA"/>
</dbReference>
<keyword evidence="4" id="KW-0472">Membrane</keyword>
<feature type="transmembrane region" description="Helical" evidence="4">
    <location>
        <begin position="255"/>
        <end position="274"/>
    </location>
</feature>
<organism evidence="6">
    <name type="scientific">uncultured Cytophagales bacterium</name>
    <dbReference type="NCBI Taxonomy" id="158755"/>
    <lineage>
        <taxon>Bacteria</taxon>
        <taxon>Pseudomonadati</taxon>
        <taxon>Bacteroidota</taxon>
        <taxon>Sphingobacteriia</taxon>
        <taxon>Sphingobacteriales</taxon>
        <taxon>environmental samples</taxon>
    </lineage>
</organism>
<dbReference type="PANTHER" id="PTHR11361:SF99">
    <property type="entry name" value="DNA MISMATCH REPAIR PROTEIN"/>
    <property type="match status" value="1"/>
</dbReference>
<feature type="transmembrane region" description="Helical" evidence="4">
    <location>
        <begin position="286"/>
        <end position="304"/>
    </location>
</feature>
<dbReference type="SUPFAM" id="SSF48334">
    <property type="entry name" value="DNA repair protein MutS, domain III"/>
    <property type="match status" value="1"/>
</dbReference>
<dbReference type="GO" id="GO:0030983">
    <property type="term" value="F:mismatched DNA binding"/>
    <property type="evidence" value="ECO:0007669"/>
    <property type="project" value="InterPro"/>
</dbReference>
<protein>
    <submittedName>
        <fullName evidence="6">MutS-related protein, family 1</fullName>
    </submittedName>
</protein>
<dbReference type="InterPro" id="IPR045076">
    <property type="entry name" value="MutS"/>
</dbReference>
<evidence type="ECO:0000256" key="4">
    <source>
        <dbReference type="SAM" id="Phobius"/>
    </source>
</evidence>
<accession>A0A6J4LD21</accession>
<dbReference type="PANTHER" id="PTHR11361">
    <property type="entry name" value="DNA MISMATCH REPAIR PROTEIN MUTS FAMILY MEMBER"/>
    <property type="match status" value="1"/>
</dbReference>
<evidence type="ECO:0000313" key="6">
    <source>
        <dbReference type="EMBL" id="CAA9328873.1"/>
    </source>
</evidence>
<keyword evidence="3" id="KW-0238">DNA-binding</keyword>
<evidence type="ECO:0000256" key="1">
    <source>
        <dbReference type="ARBA" id="ARBA00022741"/>
    </source>
</evidence>
<keyword evidence="2" id="KW-0067">ATP-binding</keyword>
<dbReference type="InterPro" id="IPR000432">
    <property type="entry name" value="DNA_mismatch_repair_MutS_C"/>
</dbReference>
<dbReference type="Gene3D" id="3.40.50.300">
    <property type="entry name" value="P-loop containing nucleotide triphosphate hydrolases"/>
    <property type="match status" value="1"/>
</dbReference>